<evidence type="ECO:0000259" key="17">
    <source>
        <dbReference type="PROSITE" id="PS50109"/>
    </source>
</evidence>
<comment type="subcellular location">
    <subcellularLocation>
        <location evidence="2">Cell membrane</location>
        <topology evidence="2">Multi-pass membrane protein</topology>
    </subcellularLocation>
</comment>
<dbReference type="InterPro" id="IPR003661">
    <property type="entry name" value="HisK_dim/P_dom"/>
</dbReference>
<dbReference type="SUPFAM" id="SSF158472">
    <property type="entry name" value="HAMP domain-like"/>
    <property type="match status" value="1"/>
</dbReference>
<evidence type="ECO:0000256" key="8">
    <source>
        <dbReference type="ARBA" id="ARBA00022741"/>
    </source>
</evidence>
<evidence type="ECO:0000256" key="7">
    <source>
        <dbReference type="ARBA" id="ARBA00022692"/>
    </source>
</evidence>
<dbReference type="PROSITE" id="PS50885">
    <property type="entry name" value="HAMP"/>
    <property type="match status" value="1"/>
</dbReference>
<feature type="transmembrane region" description="Helical" evidence="16">
    <location>
        <begin position="185"/>
        <end position="203"/>
    </location>
</feature>
<dbReference type="InterPro" id="IPR004358">
    <property type="entry name" value="Sig_transdc_His_kin-like_C"/>
</dbReference>
<evidence type="ECO:0000256" key="4">
    <source>
        <dbReference type="ARBA" id="ARBA00022475"/>
    </source>
</evidence>
<gene>
    <name evidence="19" type="ORF">EUA98_15070</name>
</gene>
<accession>A0A4Q5MX49</accession>
<dbReference type="EMBL" id="SDWW01000040">
    <property type="protein sequence ID" value="RYV50189.1"/>
    <property type="molecule type" value="Genomic_DNA"/>
</dbReference>
<dbReference type="Gene3D" id="1.10.287.130">
    <property type="match status" value="1"/>
</dbReference>
<comment type="catalytic activity">
    <reaction evidence="1">
        <text>ATP + protein L-histidine = ADP + protein N-phospho-L-histidine.</text>
        <dbReference type="EC" id="2.7.13.3"/>
    </reaction>
</comment>
<evidence type="ECO:0000256" key="15">
    <source>
        <dbReference type="SAM" id="MobiDB-lite"/>
    </source>
</evidence>
<organism evidence="19 20">
    <name type="scientific">Pengzhenrongella frigida</name>
    <dbReference type="NCBI Taxonomy" id="1259133"/>
    <lineage>
        <taxon>Bacteria</taxon>
        <taxon>Bacillati</taxon>
        <taxon>Actinomycetota</taxon>
        <taxon>Actinomycetes</taxon>
        <taxon>Micrococcales</taxon>
        <taxon>Pengzhenrongella</taxon>
    </lineage>
</organism>
<dbReference type="Pfam" id="PF00672">
    <property type="entry name" value="HAMP"/>
    <property type="match status" value="1"/>
</dbReference>
<dbReference type="GO" id="GO:0005524">
    <property type="term" value="F:ATP binding"/>
    <property type="evidence" value="ECO:0007669"/>
    <property type="project" value="UniProtKB-KW"/>
</dbReference>
<evidence type="ECO:0000256" key="1">
    <source>
        <dbReference type="ARBA" id="ARBA00000085"/>
    </source>
</evidence>
<proteinExistence type="predicted"/>
<dbReference type="FunFam" id="1.10.287.130:FF:000010">
    <property type="entry name" value="Two-component sensor histidine kinase"/>
    <property type="match status" value="1"/>
</dbReference>
<dbReference type="SUPFAM" id="SSF55874">
    <property type="entry name" value="ATPase domain of HSP90 chaperone/DNA topoisomerase II/histidine kinase"/>
    <property type="match status" value="1"/>
</dbReference>
<keyword evidence="11 16" id="KW-1133">Transmembrane helix</keyword>
<keyword evidence="4" id="KW-1003">Cell membrane</keyword>
<evidence type="ECO:0000256" key="16">
    <source>
        <dbReference type="SAM" id="Phobius"/>
    </source>
</evidence>
<dbReference type="PANTHER" id="PTHR43547">
    <property type="entry name" value="TWO-COMPONENT HISTIDINE KINASE"/>
    <property type="match status" value="1"/>
</dbReference>
<dbReference type="OrthoDB" id="9786919at2"/>
<evidence type="ECO:0000259" key="18">
    <source>
        <dbReference type="PROSITE" id="PS50885"/>
    </source>
</evidence>
<dbReference type="Pfam" id="PF00512">
    <property type="entry name" value="HisKA"/>
    <property type="match status" value="1"/>
</dbReference>
<dbReference type="InterPro" id="IPR036890">
    <property type="entry name" value="HATPase_C_sf"/>
</dbReference>
<dbReference type="CDD" id="cd00075">
    <property type="entry name" value="HATPase"/>
    <property type="match status" value="1"/>
</dbReference>
<dbReference type="Proteomes" id="UP000293764">
    <property type="component" value="Unassembled WGS sequence"/>
</dbReference>
<keyword evidence="9 19" id="KW-0418">Kinase</keyword>
<dbReference type="AlphaFoldDB" id="A0A4Q5MX49"/>
<keyword evidence="5" id="KW-0597">Phosphoprotein</keyword>
<keyword evidence="10" id="KW-0067">ATP-binding</keyword>
<evidence type="ECO:0000256" key="2">
    <source>
        <dbReference type="ARBA" id="ARBA00004651"/>
    </source>
</evidence>
<evidence type="ECO:0000313" key="19">
    <source>
        <dbReference type="EMBL" id="RYV50189.1"/>
    </source>
</evidence>
<keyword evidence="13 16" id="KW-0472">Membrane</keyword>
<reference evidence="19 20" key="1">
    <citation type="submission" date="2019-01" db="EMBL/GenBank/DDBJ databases">
        <title>Novel species of Cellulomonas.</title>
        <authorList>
            <person name="Liu Q."/>
            <person name="Xin Y.-H."/>
        </authorList>
    </citation>
    <scope>NUCLEOTIDE SEQUENCE [LARGE SCALE GENOMIC DNA]</scope>
    <source>
        <strain evidence="19 20">HLT2-17</strain>
    </source>
</reference>
<comment type="caution">
    <text evidence="19">The sequence shown here is derived from an EMBL/GenBank/DDBJ whole genome shotgun (WGS) entry which is preliminary data.</text>
</comment>
<evidence type="ECO:0000256" key="14">
    <source>
        <dbReference type="ARBA" id="ARBA00035305"/>
    </source>
</evidence>
<evidence type="ECO:0000256" key="3">
    <source>
        <dbReference type="ARBA" id="ARBA00012438"/>
    </source>
</evidence>
<dbReference type="SMART" id="SM00304">
    <property type="entry name" value="HAMP"/>
    <property type="match status" value="1"/>
</dbReference>
<dbReference type="InterPro" id="IPR003594">
    <property type="entry name" value="HATPase_dom"/>
</dbReference>
<dbReference type="EC" id="2.7.13.3" evidence="3"/>
<dbReference type="GO" id="GO:0005886">
    <property type="term" value="C:plasma membrane"/>
    <property type="evidence" value="ECO:0007669"/>
    <property type="project" value="UniProtKB-SubCell"/>
</dbReference>
<evidence type="ECO:0000256" key="10">
    <source>
        <dbReference type="ARBA" id="ARBA00022840"/>
    </source>
</evidence>
<feature type="region of interest" description="Disordered" evidence="15">
    <location>
        <begin position="496"/>
        <end position="534"/>
    </location>
</feature>
<dbReference type="PRINTS" id="PR00344">
    <property type="entry name" value="BCTRLSENSOR"/>
</dbReference>
<keyword evidence="8" id="KW-0547">Nucleotide-binding</keyword>
<feature type="transmembrane region" description="Helical" evidence="16">
    <location>
        <begin position="6"/>
        <end position="26"/>
    </location>
</feature>
<dbReference type="InterPro" id="IPR003660">
    <property type="entry name" value="HAMP_dom"/>
</dbReference>
<evidence type="ECO:0000256" key="11">
    <source>
        <dbReference type="ARBA" id="ARBA00022989"/>
    </source>
</evidence>
<protein>
    <recommendedName>
        <fullName evidence="14">Sensor histidine kinase MtrB</fullName>
        <ecNumber evidence="3">2.7.13.3</ecNumber>
    </recommendedName>
</protein>
<sequence>MQVRVITSTLVIGLLTVLVLGGYLSNRIRDGNFNQRLEEILDESARSTRQAQDRFDAAPANTQLQELFVDLVQALQVGGTGQRDVFIQRPAESPTGEGVFIIPVQSDERLVPLISDELRASVAEGKGQRWQSVAIPAGNPVGSRLDPGVMVGSTVGVAGTETYELYYLYSLAAEQESLVLLQRTLGIGAFALVGLLGGMTWLVTRQTVLPVRTAARVAERLADGHLTERMTVRGEDEMATLARSFNEMAESLQVQIQRMEELSTLQRRFVSDVSHELRTPLTTIRMAGEVLHGARDSFEPAIKRSAELLTMQLDRFEDLLADLLEISRFDAGAAMLDAEGQDVRDVVAAAVEQAMPLAANKGSWVHVTLPEARCTADIDPRRVERILRNLLVNAIEHAEGSSVEVTVAADQRAVAVTVRDRGVGMTQQEAEHVFDRFWRADPARARTLGGTGLGLAISLEDARLHGGWLQAWGRPGRGACFRLTLPRRAGIQLAGSPLPLVPPPDAQPEIGVDPAYRSTSDPAALPDLDHLETR</sequence>
<dbReference type="InterPro" id="IPR005467">
    <property type="entry name" value="His_kinase_dom"/>
</dbReference>
<evidence type="ECO:0000256" key="5">
    <source>
        <dbReference type="ARBA" id="ARBA00022553"/>
    </source>
</evidence>
<evidence type="ECO:0000256" key="13">
    <source>
        <dbReference type="ARBA" id="ARBA00023136"/>
    </source>
</evidence>
<keyword evidence="20" id="KW-1185">Reference proteome</keyword>
<dbReference type="CDD" id="cd00082">
    <property type="entry name" value="HisKA"/>
    <property type="match status" value="1"/>
</dbReference>
<dbReference type="InterPro" id="IPR047669">
    <property type="entry name" value="MtrAB_MtrB"/>
</dbReference>
<evidence type="ECO:0000256" key="9">
    <source>
        <dbReference type="ARBA" id="ARBA00022777"/>
    </source>
</evidence>
<dbReference type="SMART" id="SM00387">
    <property type="entry name" value="HATPase_c"/>
    <property type="match status" value="1"/>
</dbReference>
<dbReference type="InterPro" id="IPR036097">
    <property type="entry name" value="HisK_dim/P_sf"/>
</dbReference>
<feature type="domain" description="Histidine kinase" evidence="17">
    <location>
        <begin position="272"/>
        <end position="489"/>
    </location>
</feature>
<dbReference type="Pfam" id="PF02518">
    <property type="entry name" value="HATPase_c"/>
    <property type="match status" value="1"/>
</dbReference>
<keyword evidence="12" id="KW-0902">Two-component regulatory system</keyword>
<dbReference type="Gene3D" id="6.10.340.10">
    <property type="match status" value="1"/>
</dbReference>
<dbReference type="Gene3D" id="3.30.565.10">
    <property type="entry name" value="Histidine kinase-like ATPase, C-terminal domain"/>
    <property type="match status" value="1"/>
</dbReference>
<keyword evidence="7 16" id="KW-0812">Transmembrane</keyword>
<dbReference type="FunFam" id="3.30.565.10:FF:000013">
    <property type="entry name" value="Two-component sensor histidine kinase"/>
    <property type="match status" value="1"/>
</dbReference>
<evidence type="ECO:0000256" key="6">
    <source>
        <dbReference type="ARBA" id="ARBA00022679"/>
    </source>
</evidence>
<dbReference type="SMART" id="SM00388">
    <property type="entry name" value="HisKA"/>
    <property type="match status" value="1"/>
</dbReference>
<evidence type="ECO:0000256" key="12">
    <source>
        <dbReference type="ARBA" id="ARBA00023012"/>
    </source>
</evidence>
<dbReference type="GO" id="GO:0000155">
    <property type="term" value="F:phosphorelay sensor kinase activity"/>
    <property type="evidence" value="ECO:0007669"/>
    <property type="project" value="InterPro"/>
</dbReference>
<keyword evidence="6" id="KW-0808">Transferase</keyword>
<dbReference type="SUPFAM" id="SSF47384">
    <property type="entry name" value="Homodimeric domain of signal transducing histidine kinase"/>
    <property type="match status" value="1"/>
</dbReference>
<feature type="domain" description="HAMP" evidence="18">
    <location>
        <begin position="205"/>
        <end position="257"/>
    </location>
</feature>
<dbReference type="PROSITE" id="PS50109">
    <property type="entry name" value="HIS_KIN"/>
    <property type="match status" value="1"/>
</dbReference>
<evidence type="ECO:0000313" key="20">
    <source>
        <dbReference type="Proteomes" id="UP000293764"/>
    </source>
</evidence>
<dbReference type="NCBIfam" id="NF040691">
    <property type="entry name" value="MtrAB_MtrB"/>
    <property type="match status" value="1"/>
</dbReference>
<dbReference type="PANTHER" id="PTHR43547:SF2">
    <property type="entry name" value="HYBRID SIGNAL TRANSDUCTION HISTIDINE KINASE C"/>
    <property type="match status" value="1"/>
</dbReference>
<dbReference type="CDD" id="cd06225">
    <property type="entry name" value="HAMP"/>
    <property type="match status" value="1"/>
</dbReference>
<name>A0A4Q5MX49_9MICO</name>